<dbReference type="SUPFAM" id="SSF48726">
    <property type="entry name" value="Immunoglobulin"/>
    <property type="match status" value="1"/>
</dbReference>
<feature type="domain" description="Ig-like" evidence="1">
    <location>
        <begin position="2"/>
        <end position="68"/>
    </location>
</feature>
<dbReference type="Gene3D" id="2.60.40.10">
    <property type="entry name" value="Immunoglobulins"/>
    <property type="match status" value="1"/>
</dbReference>
<comment type="caution">
    <text evidence="2">The sequence shown here is derived from an EMBL/GenBank/DDBJ whole genome shotgun (WGS) entry which is preliminary data.</text>
</comment>
<protein>
    <recommendedName>
        <fullName evidence="1">Ig-like domain-containing protein</fullName>
    </recommendedName>
</protein>
<dbReference type="AlphaFoldDB" id="A0ABD2NID4"/>
<dbReference type="Proteomes" id="UP001516400">
    <property type="component" value="Unassembled WGS sequence"/>
</dbReference>
<evidence type="ECO:0000313" key="2">
    <source>
        <dbReference type="EMBL" id="KAL3278066.1"/>
    </source>
</evidence>
<organism evidence="2 3">
    <name type="scientific">Cryptolaemus montrouzieri</name>
    <dbReference type="NCBI Taxonomy" id="559131"/>
    <lineage>
        <taxon>Eukaryota</taxon>
        <taxon>Metazoa</taxon>
        <taxon>Ecdysozoa</taxon>
        <taxon>Arthropoda</taxon>
        <taxon>Hexapoda</taxon>
        <taxon>Insecta</taxon>
        <taxon>Pterygota</taxon>
        <taxon>Neoptera</taxon>
        <taxon>Endopterygota</taxon>
        <taxon>Coleoptera</taxon>
        <taxon>Polyphaga</taxon>
        <taxon>Cucujiformia</taxon>
        <taxon>Coccinelloidea</taxon>
        <taxon>Coccinellidae</taxon>
        <taxon>Scymninae</taxon>
        <taxon>Scymnini</taxon>
        <taxon>Cryptolaemus</taxon>
    </lineage>
</organism>
<proteinExistence type="predicted"/>
<name>A0ABD2NID4_9CUCU</name>
<dbReference type="InterPro" id="IPR036179">
    <property type="entry name" value="Ig-like_dom_sf"/>
</dbReference>
<accession>A0ABD2NID4</accession>
<sequence>PPSIHILPPNGQVTVRRGGPVSFECRASGNPAPVVQWSKKVIYILYSNLFTSTGETYFLVKKLIKRES</sequence>
<gene>
    <name evidence="2" type="ORF">HHI36_013410</name>
</gene>
<keyword evidence="3" id="KW-1185">Reference proteome</keyword>
<evidence type="ECO:0000259" key="1">
    <source>
        <dbReference type="PROSITE" id="PS50835"/>
    </source>
</evidence>
<dbReference type="EMBL" id="JABFTP020000103">
    <property type="protein sequence ID" value="KAL3278066.1"/>
    <property type="molecule type" value="Genomic_DNA"/>
</dbReference>
<dbReference type="Pfam" id="PF13927">
    <property type="entry name" value="Ig_3"/>
    <property type="match status" value="1"/>
</dbReference>
<feature type="non-terminal residue" evidence="2">
    <location>
        <position position="1"/>
    </location>
</feature>
<dbReference type="InterPro" id="IPR007110">
    <property type="entry name" value="Ig-like_dom"/>
</dbReference>
<dbReference type="InterPro" id="IPR013783">
    <property type="entry name" value="Ig-like_fold"/>
</dbReference>
<reference evidence="2 3" key="1">
    <citation type="journal article" date="2021" name="BMC Biol.">
        <title>Horizontally acquired antibacterial genes associated with adaptive radiation of ladybird beetles.</title>
        <authorList>
            <person name="Li H.S."/>
            <person name="Tang X.F."/>
            <person name="Huang Y.H."/>
            <person name="Xu Z.Y."/>
            <person name="Chen M.L."/>
            <person name="Du X.Y."/>
            <person name="Qiu B.Y."/>
            <person name="Chen P.T."/>
            <person name="Zhang W."/>
            <person name="Slipinski A."/>
            <person name="Escalona H.E."/>
            <person name="Waterhouse R.M."/>
            <person name="Zwick A."/>
            <person name="Pang H."/>
        </authorList>
    </citation>
    <scope>NUCLEOTIDE SEQUENCE [LARGE SCALE GENOMIC DNA]</scope>
    <source>
        <strain evidence="2">SYSU2018</strain>
    </source>
</reference>
<dbReference type="PROSITE" id="PS50835">
    <property type="entry name" value="IG_LIKE"/>
    <property type="match status" value="1"/>
</dbReference>
<evidence type="ECO:0000313" key="3">
    <source>
        <dbReference type="Proteomes" id="UP001516400"/>
    </source>
</evidence>